<dbReference type="InterPro" id="IPR012903">
    <property type="entry name" value="Nif11"/>
</dbReference>
<dbReference type="Pfam" id="PF07862">
    <property type="entry name" value="Nif11"/>
    <property type="match status" value="1"/>
</dbReference>
<evidence type="ECO:0000313" key="2">
    <source>
        <dbReference type="EMBL" id="EPR30480.1"/>
    </source>
</evidence>
<keyword evidence="3" id="KW-1185">Reference proteome</keyword>
<dbReference type="RefSeq" id="WP_020888316.1">
    <property type="nucleotide sequence ID" value="NZ_ATHI01000032.1"/>
</dbReference>
<evidence type="ECO:0000259" key="1">
    <source>
        <dbReference type="Pfam" id="PF07862"/>
    </source>
</evidence>
<dbReference type="PATRIC" id="fig|1121439.3.peg.3009"/>
<dbReference type="AlphaFoldDB" id="S7T1U3"/>
<evidence type="ECO:0000313" key="3">
    <source>
        <dbReference type="Proteomes" id="UP000014975"/>
    </source>
</evidence>
<reference evidence="2 3" key="1">
    <citation type="journal article" date="2013" name="Genome Announc.">
        <title>Draft genome sequences for three mercury-methylating, sulfate-reducing bacteria.</title>
        <authorList>
            <person name="Brown S.D."/>
            <person name="Hurt R.A.Jr."/>
            <person name="Gilmour C.C."/>
            <person name="Elias D.A."/>
        </authorList>
    </citation>
    <scope>NUCLEOTIDE SEQUENCE [LARGE SCALE GENOMIC DNA]</scope>
    <source>
        <strain evidence="2 3">DSM 16529</strain>
    </source>
</reference>
<dbReference type="OrthoDB" id="5422343at2"/>
<gene>
    <name evidence="2" type="ORF">dsat_1620</name>
</gene>
<sequence length="81" mass="9538">MPMAHVRPFLKQILTDKTFRDKLISTSNAADRAEVLAKYGYEFSDTEFEEGYNATLVGLQFEDDANRLKEFKLMWDMLRRL</sequence>
<dbReference type="Proteomes" id="UP000014975">
    <property type="component" value="Unassembled WGS sequence"/>
</dbReference>
<name>S7T1U3_9BACT</name>
<protein>
    <recommendedName>
        <fullName evidence="1">Nif11 domain-containing protein</fullName>
    </recommendedName>
</protein>
<organism evidence="2 3">
    <name type="scientific">Alkalidesulfovibrio alkalitolerans DSM 16529</name>
    <dbReference type="NCBI Taxonomy" id="1121439"/>
    <lineage>
        <taxon>Bacteria</taxon>
        <taxon>Pseudomonadati</taxon>
        <taxon>Thermodesulfobacteriota</taxon>
        <taxon>Desulfovibrionia</taxon>
        <taxon>Desulfovibrionales</taxon>
        <taxon>Desulfovibrionaceae</taxon>
        <taxon>Alkalidesulfovibrio</taxon>
    </lineage>
</organism>
<feature type="domain" description="Nif11" evidence="1">
    <location>
        <begin position="1"/>
        <end position="48"/>
    </location>
</feature>
<dbReference type="EMBL" id="ATHI01000032">
    <property type="protein sequence ID" value="EPR30480.1"/>
    <property type="molecule type" value="Genomic_DNA"/>
</dbReference>
<accession>S7T1U3</accession>
<comment type="caution">
    <text evidence="2">The sequence shown here is derived from an EMBL/GenBank/DDBJ whole genome shotgun (WGS) entry which is preliminary data.</text>
</comment>
<proteinExistence type="predicted"/>